<dbReference type="PANTHER" id="PTHR46148:SF60">
    <property type="entry name" value="CHROMO DOMAIN-CONTAINING PROTEIN"/>
    <property type="match status" value="1"/>
</dbReference>
<sequence>MGIQNCRAPICWNEVGEKIIEGPELIQITNDKVVIAQEKLKEAESRRKSNADKHRRTLEFKVGDHVFLKVSLCRGVRIFGIKGKLSPRFISPFEILERIGEVWYRLALPPQLSHIHTYPVASTGATILTPYEHGSNVILTP</sequence>
<dbReference type="OrthoDB" id="1738613at2759"/>
<accession>A0A5N6MQX7</accession>
<dbReference type="Pfam" id="PF24626">
    <property type="entry name" value="SH3_Tf2-1"/>
    <property type="match status" value="1"/>
</dbReference>
<organism evidence="2 3">
    <name type="scientific">Mikania micrantha</name>
    <name type="common">bitter vine</name>
    <dbReference type="NCBI Taxonomy" id="192012"/>
    <lineage>
        <taxon>Eukaryota</taxon>
        <taxon>Viridiplantae</taxon>
        <taxon>Streptophyta</taxon>
        <taxon>Embryophyta</taxon>
        <taxon>Tracheophyta</taxon>
        <taxon>Spermatophyta</taxon>
        <taxon>Magnoliopsida</taxon>
        <taxon>eudicotyledons</taxon>
        <taxon>Gunneridae</taxon>
        <taxon>Pentapetalae</taxon>
        <taxon>asterids</taxon>
        <taxon>campanulids</taxon>
        <taxon>Asterales</taxon>
        <taxon>Asteraceae</taxon>
        <taxon>Asteroideae</taxon>
        <taxon>Heliantheae alliance</taxon>
        <taxon>Eupatorieae</taxon>
        <taxon>Mikania</taxon>
    </lineage>
</organism>
<dbReference type="Proteomes" id="UP000326396">
    <property type="component" value="Linkage Group LG5"/>
</dbReference>
<reference evidence="2 3" key="1">
    <citation type="submission" date="2019-05" db="EMBL/GenBank/DDBJ databases">
        <title>Mikania micrantha, genome provides insights into the molecular mechanism of rapid growth.</title>
        <authorList>
            <person name="Liu B."/>
        </authorList>
    </citation>
    <scope>NUCLEOTIDE SEQUENCE [LARGE SCALE GENOMIC DNA]</scope>
    <source>
        <strain evidence="2">NLD-2019</strain>
        <tissue evidence="2">Leaf</tissue>
    </source>
</reference>
<protein>
    <recommendedName>
        <fullName evidence="1">Tf2-1-like SH3-like domain-containing protein</fullName>
    </recommendedName>
</protein>
<proteinExistence type="predicted"/>
<dbReference type="AlphaFoldDB" id="A0A5N6MQX7"/>
<name>A0A5N6MQX7_9ASTR</name>
<evidence type="ECO:0000313" key="2">
    <source>
        <dbReference type="EMBL" id="KAD3641684.1"/>
    </source>
</evidence>
<gene>
    <name evidence="2" type="ORF">E3N88_30908</name>
</gene>
<dbReference type="PANTHER" id="PTHR46148">
    <property type="entry name" value="CHROMO DOMAIN-CONTAINING PROTEIN"/>
    <property type="match status" value="1"/>
</dbReference>
<evidence type="ECO:0000313" key="3">
    <source>
        <dbReference type="Proteomes" id="UP000326396"/>
    </source>
</evidence>
<evidence type="ECO:0000259" key="1">
    <source>
        <dbReference type="Pfam" id="PF24626"/>
    </source>
</evidence>
<keyword evidence="3" id="KW-1185">Reference proteome</keyword>
<dbReference type="InterPro" id="IPR056924">
    <property type="entry name" value="SH3_Tf2-1"/>
</dbReference>
<feature type="domain" description="Tf2-1-like SH3-like" evidence="1">
    <location>
        <begin position="63"/>
        <end position="117"/>
    </location>
</feature>
<dbReference type="EMBL" id="SZYD01000015">
    <property type="protein sequence ID" value="KAD3641684.1"/>
    <property type="molecule type" value="Genomic_DNA"/>
</dbReference>
<comment type="caution">
    <text evidence="2">The sequence shown here is derived from an EMBL/GenBank/DDBJ whole genome shotgun (WGS) entry which is preliminary data.</text>
</comment>